<gene>
    <name evidence="1" type="ORF">HNP84_002612</name>
</gene>
<evidence type="ECO:0000313" key="1">
    <source>
        <dbReference type="EMBL" id="MBB5132891.1"/>
    </source>
</evidence>
<name>A0A840P4V4_9ACTN</name>
<protein>
    <submittedName>
        <fullName evidence="1">Uncharacterized protein</fullName>
    </submittedName>
</protein>
<dbReference type="RefSeq" id="WP_185049888.1">
    <property type="nucleotide sequence ID" value="NZ_BAABIX010000005.1"/>
</dbReference>
<dbReference type="EMBL" id="JACHGN010000005">
    <property type="protein sequence ID" value="MBB5132891.1"/>
    <property type="molecule type" value="Genomic_DNA"/>
</dbReference>
<proteinExistence type="predicted"/>
<evidence type="ECO:0000313" key="2">
    <source>
        <dbReference type="Proteomes" id="UP000578449"/>
    </source>
</evidence>
<accession>A0A840P4V4</accession>
<reference evidence="1 2" key="1">
    <citation type="submission" date="2020-08" db="EMBL/GenBank/DDBJ databases">
        <title>Genomic Encyclopedia of Type Strains, Phase IV (KMG-IV): sequencing the most valuable type-strain genomes for metagenomic binning, comparative biology and taxonomic classification.</title>
        <authorList>
            <person name="Goeker M."/>
        </authorList>
    </citation>
    <scope>NUCLEOTIDE SEQUENCE [LARGE SCALE GENOMIC DNA]</scope>
    <source>
        <strain evidence="1 2">DSM 45615</strain>
    </source>
</reference>
<dbReference type="Proteomes" id="UP000578449">
    <property type="component" value="Unassembled WGS sequence"/>
</dbReference>
<comment type="caution">
    <text evidence="1">The sequence shown here is derived from an EMBL/GenBank/DDBJ whole genome shotgun (WGS) entry which is preliminary data.</text>
</comment>
<organism evidence="1 2">
    <name type="scientific">Thermocatellispora tengchongensis</name>
    <dbReference type="NCBI Taxonomy" id="1073253"/>
    <lineage>
        <taxon>Bacteria</taxon>
        <taxon>Bacillati</taxon>
        <taxon>Actinomycetota</taxon>
        <taxon>Actinomycetes</taxon>
        <taxon>Streptosporangiales</taxon>
        <taxon>Streptosporangiaceae</taxon>
        <taxon>Thermocatellispora</taxon>
    </lineage>
</organism>
<dbReference type="AlphaFoldDB" id="A0A840P4V4"/>
<sequence length="54" mass="6458">MKRRKAIQFYSPDGSETYTGDCPRWIAAMRHLRRDLRQRTVIVYGIGPWPCWDC</sequence>
<keyword evidence="2" id="KW-1185">Reference proteome</keyword>